<dbReference type="PaxDb" id="3218-PP1S27_323V6.1"/>
<evidence type="ECO:0000313" key="2">
    <source>
        <dbReference type="EnsemblPlants" id="Pp3c21_6430V3.1"/>
    </source>
</evidence>
<name>A0A2K1IQX3_PHYPA</name>
<accession>A0A2K1IQX3</accession>
<gene>
    <name evidence="2" type="primary">LOC112274545</name>
    <name evidence="1" type="ORF">PHYPA_025796</name>
</gene>
<evidence type="ECO:0000313" key="3">
    <source>
        <dbReference type="Proteomes" id="UP000006727"/>
    </source>
</evidence>
<organism evidence="1">
    <name type="scientific">Physcomitrium patens</name>
    <name type="common">Spreading-leaved earth moss</name>
    <name type="synonym">Physcomitrella patens</name>
    <dbReference type="NCBI Taxonomy" id="3218"/>
    <lineage>
        <taxon>Eukaryota</taxon>
        <taxon>Viridiplantae</taxon>
        <taxon>Streptophyta</taxon>
        <taxon>Embryophyta</taxon>
        <taxon>Bryophyta</taxon>
        <taxon>Bryophytina</taxon>
        <taxon>Bryopsida</taxon>
        <taxon>Funariidae</taxon>
        <taxon>Funariales</taxon>
        <taxon>Funariaceae</taxon>
        <taxon>Physcomitrium</taxon>
    </lineage>
</organism>
<protein>
    <submittedName>
        <fullName evidence="1 2">Uncharacterized protein</fullName>
    </submittedName>
</protein>
<dbReference type="AlphaFoldDB" id="A0A2K1IQX3"/>
<dbReference type="EnsemblPlants" id="Pp3c21_6430V3.1">
    <property type="protein sequence ID" value="Pp3c21_6430V3.1"/>
    <property type="gene ID" value="Pp3c21_6430"/>
</dbReference>
<reference evidence="2" key="3">
    <citation type="submission" date="2020-12" db="UniProtKB">
        <authorList>
            <consortium name="EnsemblPlants"/>
        </authorList>
    </citation>
    <scope>IDENTIFICATION</scope>
</reference>
<dbReference type="Gramene" id="Pp3c21_6430V3.1">
    <property type="protein sequence ID" value="Pp3c21_6430V3.1"/>
    <property type="gene ID" value="Pp3c21_6430"/>
</dbReference>
<dbReference type="EMBL" id="ABEU02000021">
    <property type="protein sequence ID" value="PNR31674.1"/>
    <property type="molecule type" value="Genomic_DNA"/>
</dbReference>
<reference evidence="1 3" key="2">
    <citation type="journal article" date="2018" name="Plant J.">
        <title>The Physcomitrella patens chromosome-scale assembly reveals moss genome structure and evolution.</title>
        <authorList>
            <person name="Lang D."/>
            <person name="Ullrich K.K."/>
            <person name="Murat F."/>
            <person name="Fuchs J."/>
            <person name="Jenkins J."/>
            <person name="Haas F.B."/>
            <person name="Piednoel M."/>
            <person name="Gundlach H."/>
            <person name="Van Bel M."/>
            <person name="Meyberg R."/>
            <person name="Vives C."/>
            <person name="Morata J."/>
            <person name="Symeonidi A."/>
            <person name="Hiss M."/>
            <person name="Muchero W."/>
            <person name="Kamisugi Y."/>
            <person name="Saleh O."/>
            <person name="Blanc G."/>
            <person name="Decker E.L."/>
            <person name="van Gessel N."/>
            <person name="Grimwood J."/>
            <person name="Hayes R.D."/>
            <person name="Graham S.W."/>
            <person name="Gunter L.E."/>
            <person name="McDaniel S.F."/>
            <person name="Hoernstein S.N.W."/>
            <person name="Larsson A."/>
            <person name="Li F.W."/>
            <person name="Perroud P.F."/>
            <person name="Phillips J."/>
            <person name="Ranjan P."/>
            <person name="Rokshar D.S."/>
            <person name="Rothfels C.J."/>
            <person name="Schneider L."/>
            <person name="Shu S."/>
            <person name="Stevenson D.W."/>
            <person name="Thummler F."/>
            <person name="Tillich M."/>
            <person name="Villarreal Aguilar J.C."/>
            <person name="Widiez T."/>
            <person name="Wong G.K."/>
            <person name="Wymore A."/>
            <person name="Zhang Y."/>
            <person name="Zimmer A.D."/>
            <person name="Quatrano R.S."/>
            <person name="Mayer K.F.X."/>
            <person name="Goodstein D."/>
            <person name="Casacuberta J.M."/>
            <person name="Vandepoele K."/>
            <person name="Reski R."/>
            <person name="Cuming A.C."/>
            <person name="Tuskan G.A."/>
            <person name="Maumus F."/>
            <person name="Salse J."/>
            <person name="Schmutz J."/>
            <person name="Rensing S.A."/>
        </authorList>
    </citation>
    <scope>NUCLEOTIDE SEQUENCE [LARGE SCALE GENOMIC DNA]</scope>
    <source>
        <strain evidence="2 3">cv. Gransden 2004</strain>
    </source>
</reference>
<dbReference type="STRING" id="3218.A0A2K1IQX3"/>
<evidence type="ECO:0000313" key="1">
    <source>
        <dbReference type="EMBL" id="PNR31674.1"/>
    </source>
</evidence>
<reference evidence="1 3" key="1">
    <citation type="journal article" date="2008" name="Science">
        <title>The Physcomitrella genome reveals evolutionary insights into the conquest of land by plants.</title>
        <authorList>
            <person name="Rensing S."/>
            <person name="Lang D."/>
            <person name="Zimmer A."/>
            <person name="Terry A."/>
            <person name="Salamov A."/>
            <person name="Shapiro H."/>
            <person name="Nishiyama T."/>
            <person name="Perroud P.-F."/>
            <person name="Lindquist E."/>
            <person name="Kamisugi Y."/>
            <person name="Tanahashi T."/>
            <person name="Sakakibara K."/>
            <person name="Fujita T."/>
            <person name="Oishi K."/>
            <person name="Shin-I T."/>
            <person name="Kuroki Y."/>
            <person name="Toyoda A."/>
            <person name="Suzuki Y."/>
            <person name="Hashimoto A."/>
            <person name="Yamaguchi K."/>
            <person name="Sugano A."/>
            <person name="Kohara Y."/>
            <person name="Fujiyama A."/>
            <person name="Anterola A."/>
            <person name="Aoki S."/>
            <person name="Ashton N."/>
            <person name="Barbazuk W.B."/>
            <person name="Barker E."/>
            <person name="Bennetzen J."/>
            <person name="Bezanilla M."/>
            <person name="Blankenship R."/>
            <person name="Cho S.H."/>
            <person name="Dutcher S."/>
            <person name="Estelle M."/>
            <person name="Fawcett J.A."/>
            <person name="Gundlach H."/>
            <person name="Hanada K."/>
            <person name="Heyl A."/>
            <person name="Hicks K.A."/>
            <person name="Hugh J."/>
            <person name="Lohr M."/>
            <person name="Mayer K."/>
            <person name="Melkozernov A."/>
            <person name="Murata T."/>
            <person name="Nelson D."/>
            <person name="Pils B."/>
            <person name="Prigge M."/>
            <person name="Reiss B."/>
            <person name="Renner T."/>
            <person name="Rombauts S."/>
            <person name="Rushton P."/>
            <person name="Sanderfoot A."/>
            <person name="Schween G."/>
            <person name="Shiu S.-H."/>
            <person name="Stueber K."/>
            <person name="Theodoulou F.L."/>
            <person name="Tu H."/>
            <person name="Van de Peer Y."/>
            <person name="Verrier P.J."/>
            <person name="Waters E."/>
            <person name="Wood A."/>
            <person name="Yang L."/>
            <person name="Cove D."/>
            <person name="Cuming A."/>
            <person name="Hasebe M."/>
            <person name="Lucas S."/>
            <person name="Mishler D.B."/>
            <person name="Reski R."/>
            <person name="Grigoriev I."/>
            <person name="Quatrano R.S."/>
            <person name="Boore J.L."/>
        </authorList>
    </citation>
    <scope>NUCLEOTIDE SEQUENCE [LARGE SCALE GENOMIC DNA]</scope>
    <source>
        <strain evidence="2 3">cv. Gransden 2004</strain>
    </source>
</reference>
<keyword evidence="3" id="KW-1185">Reference proteome</keyword>
<dbReference type="Proteomes" id="UP000006727">
    <property type="component" value="Chromosome 21"/>
</dbReference>
<proteinExistence type="predicted"/>
<sequence>METAAMLGSSAVSKTTQVASSKMSNLGAIEKCRLQLDYSMTGTVAAFPQRMKNVIKMLMGDMGSKEGVVKTVSEIKAENKAMKLPTFPFLDLYEFICCKRELEIHSNEFKPGEELPALVIGISAPQSCGQTTIVYSLEYMFNSLGRYPRCGEAEIK</sequence>
<dbReference type="RefSeq" id="XP_024359963.1">
    <property type="nucleotide sequence ID" value="XM_024504195.2"/>
</dbReference>
<dbReference type="RefSeq" id="XP_024359965.1">
    <property type="nucleotide sequence ID" value="XM_024504197.2"/>
</dbReference>
<dbReference type="GeneID" id="112274545"/>